<feature type="region of interest" description="Disordered" evidence="1">
    <location>
        <begin position="227"/>
        <end position="266"/>
    </location>
</feature>
<proteinExistence type="predicted"/>
<gene>
    <name evidence="2" type="ORF">KGD82_17710</name>
</gene>
<dbReference type="InterPro" id="IPR010775">
    <property type="entry name" value="DUF1365"/>
</dbReference>
<organism evidence="2 3">
    <name type="scientific">Nocardiopsis eucommiae</name>
    <dbReference type="NCBI Taxonomy" id="2831970"/>
    <lineage>
        <taxon>Bacteria</taxon>
        <taxon>Bacillati</taxon>
        <taxon>Actinomycetota</taxon>
        <taxon>Actinomycetes</taxon>
        <taxon>Streptosporangiales</taxon>
        <taxon>Nocardiopsidaceae</taxon>
        <taxon>Nocardiopsis</taxon>
    </lineage>
</organism>
<evidence type="ECO:0000256" key="1">
    <source>
        <dbReference type="SAM" id="MobiDB-lite"/>
    </source>
</evidence>
<accession>A0A975L7B4</accession>
<dbReference type="Pfam" id="PF07103">
    <property type="entry name" value="DUF1365"/>
    <property type="match status" value="1"/>
</dbReference>
<evidence type="ECO:0000313" key="3">
    <source>
        <dbReference type="Proteomes" id="UP000682416"/>
    </source>
</evidence>
<dbReference type="EMBL" id="CP074402">
    <property type="protein sequence ID" value="QVJ00521.1"/>
    <property type="molecule type" value="Genomic_DNA"/>
</dbReference>
<name>A0A975L7B4_9ACTN</name>
<dbReference type="KEGG" id="nec:KGD82_17710"/>
<keyword evidence="3" id="KW-1185">Reference proteome</keyword>
<dbReference type="PANTHER" id="PTHR33973:SF4">
    <property type="entry name" value="OS07G0153300 PROTEIN"/>
    <property type="match status" value="1"/>
</dbReference>
<sequence length="266" mass="29789">MVIPALYEATVRHARAEPVRHAFAHRTYYWLIDLDAPPRLPWPLRALAGFHPADHGDGRAATLRSDMILYLREHGIDLHGGRVVMLAHARVFGHVFNPLTVYWCHDPDGAPRAVVAEVHNTYGDRHRYLLHPDSRGRATVPKALFVSPFNGVDGEYRLSLPEPDERLALTVALHREGHPPFTASVHGRRRPATLAQLLRLSARHPWAPLVNAVRIRVHGIRLHLRGLPFRPRPEPVGPRTGEHEPSPPAPGARLSPGSLRTRGTRP</sequence>
<protein>
    <submittedName>
        <fullName evidence="2">DUF1365 domain-containing protein</fullName>
    </submittedName>
</protein>
<evidence type="ECO:0000313" key="2">
    <source>
        <dbReference type="EMBL" id="QVJ00521.1"/>
    </source>
</evidence>
<dbReference type="AlphaFoldDB" id="A0A975L7B4"/>
<dbReference type="PANTHER" id="PTHR33973">
    <property type="entry name" value="OS07G0153300 PROTEIN"/>
    <property type="match status" value="1"/>
</dbReference>
<dbReference type="Proteomes" id="UP000682416">
    <property type="component" value="Chromosome"/>
</dbReference>
<reference evidence="2" key="1">
    <citation type="submission" date="2021-05" db="EMBL/GenBank/DDBJ databases">
        <authorList>
            <person name="Kaiqin L."/>
            <person name="Jian G."/>
        </authorList>
    </citation>
    <scope>NUCLEOTIDE SEQUENCE</scope>
    <source>
        <strain evidence="2">HDS5</strain>
    </source>
</reference>